<organism evidence="3 4">
    <name type="scientific">Clostridium collagenovorans DSM 3089</name>
    <dbReference type="NCBI Taxonomy" id="1121306"/>
    <lineage>
        <taxon>Bacteria</taxon>
        <taxon>Bacillati</taxon>
        <taxon>Bacillota</taxon>
        <taxon>Clostridia</taxon>
        <taxon>Eubacteriales</taxon>
        <taxon>Clostridiaceae</taxon>
        <taxon>Clostridium</taxon>
    </lineage>
</organism>
<dbReference type="InterPro" id="IPR036890">
    <property type="entry name" value="HATPase_C_sf"/>
</dbReference>
<feature type="transmembrane region" description="Helical" evidence="1">
    <location>
        <begin position="167"/>
        <end position="186"/>
    </location>
</feature>
<name>A0A1M5V1T0_9CLOT</name>
<dbReference type="EMBL" id="FQXP01000004">
    <property type="protein sequence ID" value="SHH69120.1"/>
    <property type="molecule type" value="Genomic_DNA"/>
</dbReference>
<proteinExistence type="predicted"/>
<feature type="domain" description="Sensor histidine kinase NatK-like C-terminal" evidence="2">
    <location>
        <begin position="340"/>
        <end position="438"/>
    </location>
</feature>
<feature type="transmembrane region" description="Helical" evidence="1">
    <location>
        <begin position="192"/>
        <end position="214"/>
    </location>
</feature>
<dbReference type="AlphaFoldDB" id="A0A1M5V1T0"/>
<evidence type="ECO:0000256" key="1">
    <source>
        <dbReference type="SAM" id="Phobius"/>
    </source>
</evidence>
<dbReference type="SUPFAM" id="SSF55874">
    <property type="entry name" value="ATPase domain of HSP90 chaperone/DNA topoisomerase II/histidine kinase"/>
    <property type="match status" value="1"/>
</dbReference>
<feature type="transmembrane region" description="Helical" evidence="1">
    <location>
        <begin position="6"/>
        <end position="28"/>
    </location>
</feature>
<dbReference type="Proteomes" id="UP000184526">
    <property type="component" value="Unassembled WGS sequence"/>
</dbReference>
<evidence type="ECO:0000313" key="3">
    <source>
        <dbReference type="EMBL" id="SHH69120.1"/>
    </source>
</evidence>
<keyword evidence="1" id="KW-0472">Membrane</keyword>
<feature type="transmembrane region" description="Helical" evidence="1">
    <location>
        <begin position="89"/>
        <end position="109"/>
    </location>
</feature>
<dbReference type="Gene3D" id="3.30.565.10">
    <property type="entry name" value="Histidine kinase-like ATPase, C-terminal domain"/>
    <property type="match status" value="1"/>
</dbReference>
<protein>
    <submittedName>
        <fullName evidence="3">GHKL domain-containing protein</fullName>
    </submittedName>
</protein>
<keyword evidence="1" id="KW-0812">Transmembrane</keyword>
<reference evidence="3 4" key="1">
    <citation type="submission" date="2016-11" db="EMBL/GenBank/DDBJ databases">
        <authorList>
            <person name="Jaros S."/>
            <person name="Januszkiewicz K."/>
            <person name="Wedrychowicz H."/>
        </authorList>
    </citation>
    <scope>NUCLEOTIDE SEQUENCE [LARGE SCALE GENOMIC DNA]</scope>
    <source>
        <strain evidence="3 4">DSM 3089</strain>
    </source>
</reference>
<dbReference type="STRING" id="1121306.SAMN02745196_01051"/>
<evidence type="ECO:0000259" key="2">
    <source>
        <dbReference type="Pfam" id="PF14501"/>
    </source>
</evidence>
<feature type="transmembrane region" description="Helical" evidence="1">
    <location>
        <begin position="40"/>
        <end position="59"/>
    </location>
</feature>
<evidence type="ECO:0000313" key="4">
    <source>
        <dbReference type="Proteomes" id="UP000184526"/>
    </source>
</evidence>
<keyword evidence="4" id="KW-1185">Reference proteome</keyword>
<gene>
    <name evidence="3" type="ORF">SAMN02745196_01051</name>
</gene>
<accession>A0A1M5V1T0</accession>
<keyword evidence="1" id="KW-1133">Transmembrane helix</keyword>
<dbReference type="Pfam" id="PF14501">
    <property type="entry name" value="HATPase_c_5"/>
    <property type="match status" value="1"/>
</dbReference>
<dbReference type="InterPro" id="IPR032834">
    <property type="entry name" value="NatK-like_C"/>
</dbReference>
<sequence>MNMSFNLQIIIYFIINLVSLYTVTCFFKTTMKLKEYIPKLYYLITYISYLGINITTFIIAGTPLVNVFIQILLLILLSNLYHGDIKNKILISIFFIAFMVSMELLIVYIFSSIFKINTYSVLTTDSSKILGSVISRVIPLIIVKFFQSYTEGKQDNEPLNLLQAMQILLIPAGSIFVMHALVQVSLFTSSNIQWLIISSIIVLVIVNLFFYYVFDKLKKVEQTKYENNLLKAQAQYYIRQQDNLKSNYDAVRTLKHDLKHQLLYIKNKLEENSEVAINDLKFELDKLIGSIELKELTFYSSNTIINSILNYKLDNAIKRNIKVDVKVGLNNSALVNENLLYIILGNALDNALENYNDKKSSSKKIVVRIYEEHSNLYIKISNPYLRKLTLKNNLPLTHKKDSFMHGIGLKSIKNMVENNNGQLRLSHNNNIFVLEIILFELVKYR</sequence>
<dbReference type="CDD" id="cd16935">
    <property type="entry name" value="HATPase_AgrC-ComD-like"/>
    <property type="match status" value="1"/>
</dbReference>